<evidence type="ECO:0000313" key="2">
    <source>
        <dbReference type="Proteomes" id="UP001057520"/>
    </source>
</evidence>
<keyword evidence="2" id="KW-1185">Reference proteome</keyword>
<evidence type="ECO:0000313" key="1">
    <source>
        <dbReference type="EMBL" id="USQ96905.1"/>
    </source>
</evidence>
<organism evidence="1 2">
    <name type="scientific">Caulobacter segnis</name>
    <dbReference type="NCBI Taxonomy" id="88688"/>
    <lineage>
        <taxon>Bacteria</taxon>
        <taxon>Pseudomonadati</taxon>
        <taxon>Pseudomonadota</taxon>
        <taxon>Alphaproteobacteria</taxon>
        <taxon>Caulobacterales</taxon>
        <taxon>Caulobacteraceae</taxon>
        <taxon>Caulobacter</taxon>
    </lineage>
</organism>
<gene>
    <name evidence="1" type="ORF">MZV50_04875</name>
</gene>
<protein>
    <submittedName>
        <fullName evidence="1">Uncharacterized protein</fullName>
    </submittedName>
</protein>
<dbReference type="Proteomes" id="UP001057520">
    <property type="component" value="Chromosome"/>
</dbReference>
<name>A0ABY4ZW19_9CAUL</name>
<accession>A0ABY4ZW19</accession>
<dbReference type="EMBL" id="CP096040">
    <property type="protein sequence ID" value="USQ96905.1"/>
    <property type="molecule type" value="Genomic_DNA"/>
</dbReference>
<reference evidence="1 2" key="1">
    <citation type="submission" date="2022-04" db="EMBL/GenBank/DDBJ databases">
        <title>Genome sequence of soybean root-associated Caulobacter segnis RL271.</title>
        <authorList>
            <person name="Longley R."/>
            <person name="Bonito G."/>
            <person name="Trigodet F."/>
            <person name="Crosson S."/>
            <person name="Fiebig A."/>
        </authorList>
    </citation>
    <scope>NUCLEOTIDE SEQUENCE [LARGE SCALE GENOMIC DNA]</scope>
    <source>
        <strain evidence="1 2">RL271</strain>
    </source>
</reference>
<sequence>MKPVIIFQPGMVGDLFFIQKIVKTYAATGRRVIMPVLQKHSWVYDTLVMPANVETPILDTEEFDFRDEVMFLADKIAMSPIEGPNYTYLSLFFSWRYAPEQTMDLKYQVAGVPMEDWSDHVELKRDREKEEHLFRELGLDDGVPYCLVNETCSTRTMPFPYRAPEKEVRLRFVEGYSLVDWSTVIERAARIASVDTSLVLLVEVLKIRGVPLHVVSRYEPPSFRELQNVLKLAWLFYFRPEHLQYA</sequence>
<proteinExistence type="predicted"/>